<dbReference type="GO" id="GO:0000076">
    <property type="term" value="P:DNA replication checkpoint signaling"/>
    <property type="evidence" value="ECO:0007669"/>
    <property type="project" value="TreeGrafter"/>
</dbReference>
<dbReference type="PANTHER" id="PTHR28637">
    <property type="entry name" value="DNA REPLICATION FACTOR CDT1"/>
    <property type="match status" value="1"/>
</dbReference>
<dbReference type="GO" id="GO:0000278">
    <property type="term" value="P:mitotic cell cycle"/>
    <property type="evidence" value="ECO:0007669"/>
    <property type="project" value="TreeGrafter"/>
</dbReference>
<dbReference type="InterPro" id="IPR036390">
    <property type="entry name" value="WH_DNA-bd_sf"/>
</dbReference>
<dbReference type="SUPFAM" id="SSF46785">
    <property type="entry name" value="Winged helix' DNA-binding domain"/>
    <property type="match status" value="1"/>
</dbReference>
<dbReference type="PANTHER" id="PTHR28637:SF1">
    <property type="entry name" value="DNA REPLICATION FACTOR CDT1"/>
    <property type="match status" value="1"/>
</dbReference>
<dbReference type="KEGG" id="dpa:109544089"/>
<dbReference type="InterPro" id="IPR038090">
    <property type="entry name" value="Cdt1_C_WH_dom_sf"/>
</dbReference>
<accession>A0AAR5Q908</accession>
<sequence length="634" mass="72366">MAQPSIACYFNNRKRAALDDVNIKQARKVLVLDRSDIPTPLKEGLETEQGIIFAQVSKNLVKIEDESTSDKVDTLQENEDKKLESKIISLPNTHVQDSPKKVIKAIRSKKIKQIGNNTGIQELLTKMKDSETSEQIEEEMEKTPPSTPTKRPNAMDKVSGDGPSIKEIRSKLSRSSRLSKLKTTLARFEEQDKKLTTIEQTTSQIESPKLKSFKTIELEVATSPKKVFSPEKAYLSPRKETDGVRKNLLHLLSPTKNALPALSASPCKELFTQTVKPALTLPFKYRFLAEIFRAVDTVMQIMYNRNETITFQKLKSAVEKMLKRNLTEQHLAQIKAIFPQSFSFKQQKLKTFGGGVRAEQWELVVTPIVENSEKMTPEVLLERRRMLFNTLLDKVKDYHHEFLSNLDTPIEIPKNKITRWHPHFNLEKVPDIEEVQLPQPPEDDKVKTAKDFLERARVLFSCNTRMEQALLKLHQAKENQTHAEAQAAQAVEETERKMPESALKGIPKAVLERVRQKQAAKALVSMTRSVHKEKEVQMYSRLPVLAKLTRNIFVSEKKSVLPLDTLVDKLGISYRGNLSRCEMEDHLRILANDLPSWLVFNNIRNCVYLRLDKNADLSLVIAKLEALCLQKSSS</sequence>
<dbReference type="GO" id="GO:0030174">
    <property type="term" value="P:regulation of DNA-templated DNA replication initiation"/>
    <property type="evidence" value="ECO:0007669"/>
    <property type="project" value="InterPro"/>
</dbReference>
<dbReference type="InterPro" id="IPR032054">
    <property type="entry name" value="Cdt1_C"/>
</dbReference>
<evidence type="ECO:0000313" key="6">
    <source>
        <dbReference type="EnsemblMetazoa" id="XP_019769685.1"/>
    </source>
</evidence>
<evidence type="ECO:0000256" key="2">
    <source>
        <dbReference type="ARBA" id="ARBA00023306"/>
    </source>
</evidence>
<dbReference type="Gene3D" id="1.10.10.1420">
    <property type="entry name" value="DNA replication factor Cdt1, C-terminal WH domain"/>
    <property type="match status" value="1"/>
</dbReference>
<evidence type="ECO:0000256" key="4">
    <source>
        <dbReference type="SAM" id="MobiDB-lite"/>
    </source>
</evidence>
<dbReference type="AlphaFoldDB" id="A0AAR5Q908"/>
<dbReference type="CDD" id="cd08767">
    <property type="entry name" value="Cdt1_c"/>
    <property type="match status" value="1"/>
</dbReference>
<evidence type="ECO:0000256" key="1">
    <source>
        <dbReference type="ARBA" id="ARBA00008356"/>
    </source>
</evidence>
<name>A0AAR5Q908_DENPD</name>
<reference evidence="7" key="1">
    <citation type="journal article" date="2013" name="Genome Biol.">
        <title>Draft genome of the mountain pine beetle, Dendroctonus ponderosae Hopkins, a major forest pest.</title>
        <authorList>
            <person name="Keeling C.I."/>
            <person name="Yuen M.M."/>
            <person name="Liao N.Y."/>
            <person name="Docking T.R."/>
            <person name="Chan S.K."/>
            <person name="Taylor G.A."/>
            <person name="Palmquist D.L."/>
            <person name="Jackman S.D."/>
            <person name="Nguyen A."/>
            <person name="Li M."/>
            <person name="Henderson H."/>
            <person name="Janes J.K."/>
            <person name="Zhao Y."/>
            <person name="Pandoh P."/>
            <person name="Moore R."/>
            <person name="Sperling F.A."/>
            <person name="Huber D.P."/>
            <person name="Birol I."/>
            <person name="Jones S.J."/>
            <person name="Bohlmann J."/>
        </authorList>
    </citation>
    <scope>NUCLEOTIDE SEQUENCE</scope>
</reference>
<dbReference type="GO" id="GO:0071163">
    <property type="term" value="P:DNA replication preinitiation complex assembly"/>
    <property type="evidence" value="ECO:0007669"/>
    <property type="project" value="InterPro"/>
</dbReference>
<protein>
    <recommendedName>
        <fullName evidence="5">CDT1 Geminin-binding domain-containing protein</fullName>
    </recommendedName>
</protein>
<evidence type="ECO:0000313" key="7">
    <source>
        <dbReference type="Proteomes" id="UP000019118"/>
    </source>
</evidence>
<proteinExistence type="inferred from homology"/>
<dbReference type="GO" id="GO:0070182">
    <property type="term" value="F:DNA polymerase binding"/>
    <property type="evidence" value="ECO:0007669"/>
    <property type="project" value="TreeGrafter"/>
</dbReference>
<evidence type="ECO:0000256" key="3">
    <source>
        <dbReference type="SAM" id="Coils"/>
    </source>
</evidence>
<comment type="similarity">
    <text evidence="1">Belongs to the Cdt1 family.</text>
</comment>
<dbReference type="RefSeq" id="XP_019769685.1">
    <property type="nucleotide sequence ID" value="XM_019914126.2"/>
</dbReference>
<keyword evidence="2" id="KW-0131">Cell cycle</keyword>
<evidence type="ECO:0000259" key="5">
    <source>
        <dbReference type="SMART" id="SM01075"/>
    </source>
</evidence>
<dbReference type="GeneID" id="109544089"/>
<dbReference type="Pfam" id="PF16679">
    <property type="entry name" value="CDT1_C"/>
    <property type="match status" value="1"/>
</dbReference>
<dbReference type="SMART" id="SM01075">
    <property type="entry name" value="CDT1"/>
    <property type="match status" value="1"/>
</dbReference>
<dbReference type="Pfam" id="PF08839">
    <property type="entry name" value="CDT1"/>
    <property type="match status" value="1"/>
</dbReference>
<dbReference type="GO" id="GO:0003677">
    <property type="term" value="F:DNA binding"/>
    <property type="evidence" value="ECO:0007669"/>
    <property type="project" value="InterPro"/>
</dbReference>
<dbReference type="InterPro" id="IPR014939">
    <property type="entry name" value="CDT1_Gemini-bd-like"/>
</dbReference>
<keyword evidence="7" id="KW-1185">Reference proteome</keyword>
<feature type="domain" description="CDT1 Geminin-binding" evidence="5">
    <location>
        <begin position="281"/>
        <end position="439"/>
    </location>
</feature>
<organism evidence="6 7">
    <name type="scientific">Dendroctonus ponderosae</name>
    <name type="common">Mountain pine beetle</name>
    <dbReference type="NCBI Taxonomy" id="77166"/>
    <lineage>
        <taxon>Eukaryota</taxon>
        <taxon>Metazoa</taxon>
        <taxon>Ecdysozoa</taxon>
        <taxon>Arthropoda</taxon>
        <taxon>Hexapoda</taxon>
        <taxon>Insecta</taxon>
        <taxon>Pterygota</taxon>
        <taxon>Neoptera</taxon>
        <taxon>Endopterygota</taxon>
        <taxon>Coleoptera</taxon>
        <taxon>Polyphaga</taxon>
        <taxon>Cucujiformia</taxon>
        <taxon>Curculionidae</taxon>
        <taxon>Scolytinae</taxon>
        <taxon>Dendroctonus</taxon>
    </lineage>
</organism>
<feature type="region of interest" description="Disordered" evidence="4">
    <location>
        <begin position="130"/>
        <end position="165"/>
    </location>
</feature>
<dbReference type="InterPro" id="IPR045173">
    <property type="entry name" value="Cdt1"/>
</dbReference>
<keyword evidence="3" id="KW-0175">Coiled coil</keyword>
<dbReference type="EnsemblMetazoa" id="XM_019914126.1">
    <property type="protein sequence ID" value="XP_019769685.1"/>
    <property type="gene ID" value="LOC109544089"/>
</dbReference>
<dbReference type="GO" id="GO:0005634">
    <property type="term" value="C:nucleus"/>
    <property type="evidence" value="ECO:0007669"/>
    <property type="project" value="TreeGrafter"/>
</dbReference>
<reference evidence="6" key="2">
    <citation type="submission" date="2024-08" db="UniProtKB">
        <authorList>
            <consortium name="EnsemblMetazoa"/>
        </authorList>
    </citation>
    <scope>IDENTIFICATION</scope>
</reference>
<dbReference type="Proteomes" id="UP000019118">
    <property type="component" value="Unassembled WGS sequence"/>
</dbReference>
<dbReference type="CDD" id="cd08674">
    <property type="entry name" value="Cdt1_m"/>
    <property type="match status" value="1"/>
</dbReference>
<feature type="coiled-coil region" evidence="3">
    <location>
        <begin position="466"/>
        <end position="493"/>
    </location>
</feature>